<protein>
    <recommendedName>
        <fullName evidence="1">Potassium channel tetramerisation-type BTB domain-containing protein</fullName>
    </recommendedName>
</protein>
<dbReference type="Gene3D" id="3.30.710.10">
    <property type="entry name" value="Potassium Channel Kv1.1, Chain A"/>
    <property type="match status" value="1"/>
</dbReference>
<dbReference type="PANTHER" id="PTHR14499:SF136">
    <property type="entry name" value="GH08630P"/>
    <property type="match status" value="1"/>
</dbReference>
<dbReference type="InterPro" id="IPR003131">
    <property type="entry name" value="T1-type_BTB"/>
</dbReference>
<dbReference type="Proteomes" id="UP000011087">
    <property type="component" value="Unassembled WGS sequence"/>
</dbReference>
<dbReference type="EMBL" id="JH993065">
    <property type="protein sequence ID" value="EKX37000.1"/>
    <property type="molecule type" value="Genomic_DNA"/>
</dbReference>
<accession>L1IMH1</accession>
<dbReference type="GO" id="GO:0051260">
    <property type="term" value="P:protein homooligomerization"/>
    <property type="evidence" value="ECO:0007669"/>
    <property type="project" value="InterPro"/>
</dbReference>
<dbReference type="InterPro" id="IPR011333">
    <property type="entry name" value="SKP1/BTB/POZ_sf"/>
</dbReference>
<feature type="domain" description="Potassium channel tetramerisation-type BTB" evidence="1">
    <location>
        <begin position="120"/>
        <end position="172"/>
    </location>
</feature>
<dbReference type="SUPFAM" id="SSF54695">
    <property type="entry name" value="POZ domain"/>
    <property type="match status" value="1"/>
</dbReference>
<reference evidence="4" key="2">
    <citation type="submission" date="2012-11" db="EMBL/GenBank/DDBJ databases">
        <authorList>
            <person name="Kuo A."/>
            <person name="Curtis B.A."/>
            <person name="Tanifuji G."/>
            <person name="Burki F."/>
            <person name="Gruber A."/>
            <person name="Irimia M."/>
            <person name="Maruyama S."/>
            <person name="Arias M.C."/>
            <person name="Ball S.G."/>
            <person name="Gile G.H."/>
            <person name="Hirakawa Y."/>
            <person name="Hopkins J.F."/>
            <person name="Rensing S.A."/>
            <person name="Schmutz J."/>
            <person name="Symeonidi A."/>
            <person name="Elias M."/>
            <person name="Eveleigh R.J."/>
            <person name="Herman E.K."/>
            <person name="Klute M.J."/>
            <person name="Nakayama T."/>
            <person name="Obornik M."/>
            <person name="Reyes-Prieto A."/>
            <person name="Armbrust E.V."/>
            <person name="Aves S.J."/>
            <person name="Beiko R.G."/>
            <person name="Coutinho P."/>
            <person name="Dacks J.B."/>
            <person name="Durnford D.G."/>
            <person name="Fast N.M."/>
            <person name="Green B.R."/>
            <person name="Grisdale C."/>
            <person name="Hempe F."/>
            <person name="Henrissat B."/>
            <person name="Hoppner M.P."/>
            <person name="Ishida K.-I."/>
            <person name="Kim E."/>
            <person name="Koreny L."/>
            <person name="Kroth P.G."/>
            <person name="Liu Y."/>
            <person name="Malik S.-B."/>
            <person name="Maier U.G."/>
            <person name="McRose D."/>
            <person name="Mock T."/>
            <person name="Neilson J.A."/>
            <person name="Onodera N.T."/>
            <person name="Poole A.M."/>
            <person name="Pritham E.J."/>
            <person name="Richards T.A."/>
            <person name="Rocap G."/>
            <person name="Roy S.W."/>
            <person name="Sarai C."/>
            <person name="Schaack S."/>
            <person name="Shirato S."/>
            <person name="Slamovits C.H."/>
            <person name="Spencer D.F."/>
            <person name="Suzuki S."/>
            <person name="Worden A.Z."/>
            <person name="Zauner S."/>
            <person name="Barry K."/>
            <person name="Bell C."/>
            <person name="Bharti A.K."/>
            <person name="Crow J.A."/>
            <person name="Grimwood J."/>
            <person name="Kramer R."/>
            <person name="Lindquist E."/>
            <person name="Lucas S."/>
            <person name="Salamov A."/>
            <person name="McFadden G.I."/>
            <person name="Lane C.E."/>
            <person name="Keeling P.J."/>
            <person name="Gray M.W."/>
            <person name="Grigoriev I.V."/>
            <person name="Archibald J.M."/>
        </authorList>
    </citation>
    <scope>NUCLEOTIDE SEQUENCE</scope>
    <source>
        <strain evidence="4">CCMP2712</strain>
    </source>
</reference>
<dbReference type="GeneID" id="17293725"/>
<reference evidence="3" key="3">
    <citation type="submission" date="2015-06" db="UniProtKB">
        <authorList>
            <consortium name="EnsemblProtists"/>
        </authorList>
    </citation>
    <scope>IDENTIFICATION</scope>
</reference>
<dbReference type="PANTHER" id="PTHR14499">
    <property type="entry name" value="POTASSIUM CHANNEL TETRAMERIZATION DOMAIN-CONTAINING"/>
    <property type="match status" value="1"/>
</dbReference>
<sequence length="324" mass="36658">MEVGLEGRERRVMLDVGGRLFRTSARTMFDAQDPQSLFHQIAMEVSNAEAFILKFISEGHVHVDGLARGKEENFGWQSSMRGVVRQEAATRLAPLSNIESFSFDVTTFSNSLVEMHLGRQAYVAWDLFFDRDPACFSRVLDFLRTGNLLQADGVYSERLFEEFRFYKLSPKPVELDHIARTRLHAIYGTALGELQDLIVKEMVRMASQGRSCVKLGIVSRPYGIGIEPSKSMSACEQLVRVFDVGDINDDMTQVMSIFECREEVRSYMARQGLRCEHGYSPGNIYGSLVPSHAWFVVGIRGEVVERKAKEVATTSETWVPSFLE</sequence>
<reference evidence="2 4" key="1">
    <citation type="journal article" date="2012" name="Nature">
        <title>Algal genomes reveal evolutionary mosaicism and the fate of nucleomorphs.</title>
        <authorList>
            <consortium name="DOE Joint Genome Institute"/>
            <person name="Curtis B.A."/>
            <person name="Tanifuji G."/>
            <person name="Burki F."/>
            <person name="Gruber A."/>
            <person name="Irimia M."/>
            <person name="Maruyama S."/>
            <person name="Arias M.C."/>
            <person name="Ball S.G."/>
            <person name="Gile G.H."/>
            <person name="Hirakawa Y."/>
            <person name="Hopkins J.F."/>
            <person name="Kuo A."/>
            <person name="Rensing S.A."/>
            <person name="Schmutz J."/>
            <person name="Symeonidi A."/>
            <person name="Elias M."/>
            <person name="Eveleigh R.J."/>
            <person name="Herman E.K."/>
            <person name="Klute M.J."/>
            <person name="Nakayama T."/>
            <person name="Obornik M."/>
            <person name="Reyes-Prieto A."/>
            <person name="Armbrust E.V."/>
            <person name="Aves S.J."/>
            <person name="Beiko R.G."/>
            <person name="Coutinho P."/>
            <person name="Dacks J.B."/>
            <person name="Durnford D.G."/>
            <person name="Fast N.M."/>
            <person name="Green B.R."/>
            <person name="Grisdale C.J."/>
            <person name="Hempel F."/>
            <person name="Henrissat B."/>
            <person name="Hoppner M.P."/>
            <person name="Ishida K."/>
            <person name="Kim E."/>
            <person name="Koreny L."/>
            <person name="Kroth P.G."/>
            <person name="Liu Y."/>
            <person name="Malik S.B."/>
            <person name="Maier U.G."/>
            <person name="McRose D."/>
            <person name="Mock T."/>
            <person name="Neilson J.A."/>
            <person name="Onodera N.T."/>
            <person name="Poole A.M."/>
            <person name="Pritham E.J."/>
            <person name="Richards T.A."/>
            <person name="Rocap G."/>
            <person name="Roy S.W."/>
            <person name="Sarai C."/>
            <person name="Schaack S."/>
            <person name="Shirato S."/>
            <person name="Slamovits C.H."/>
            <person name="Spencer D.F."/>
            <person name="Suzuki S."/>
            <person name="Worden A.Z."/>
            <person name="Zauner S."/>
            <person name="Barry K."/>
            <person name="Bell C."/>
            <person name="Bharti A.K."/>
            <person name="Crow J.A."/>
            <person name="Grimwood J."/>
            <person name="Kramer R."/>
            <person name="Lindquist E."/>
            <person name="Lucas S."/>
            <person name="Salamov A."/>
            <person name="McFadden G.I."/>
            <person name="Lane C.E."/>
            <person name="Keeling P.J."/>
            <person name="Gray M.W."/>
            <person name="Grigoriev I.V."/>
            <person name="Archibald J.M."/>
        </authorList>
    </citation>
    <scope>NUCLEOTIDE SEQUENCE</scope>
    <source>
        <strain evidence="2 4">CCMP2712</strain>
    </source>
</reference>
<name>L1IMH1_GUITC</name>
<evidence type="ECO:0000313" key="4">
    <source>
        <dbReference type="Proteomes" id="UP000011087"/>
    </source>
</evidence>
<evidence type="ECO:0000313" key="2">
    <source>
        <dbReference type="EMBL" id="EKX37000.1"/>
    </source>
</evidence>
<dbReference type="KEGG" id="gtt:GUITHDRAFT_116864"/>
<evidence type="ECO:0000313" key="3">
    <source>
        <dbReference type="EnsemblProtists" id="EKX37000"/>
    </source>
</evidence>
<keyword evidence="4" id="KW-1185">Reference proteome</keyword>
<gene>
    <name evidence="2" type="ORF">GUITHDRAFT_116864</name>
</gene>
<organism evidence="2">
    <name type="scientific">Guillardia theta (strain CCMP2712)</name>
    <name type="common">Cryptophyte</name>
    <dbReference type="NCBI Taxonomy" id="905079"/>
    <lineage>
        <taxon>Eukaryota</taxon>
        <taxon>Cryptophyceae</taxon>
        <taxon>Pyrenomonadales</taxon>
        <taxon>Geminigeraceae</taxon>
        <taxon>Guillardia</taxon>
    </lineage>
</organism>
<dbReference type="Pfam" id="PF02214">
    <property type="entry name" value="BTB_2"/>
    <property type="match status" value="1"/>
</dbReference>
<dbReference type="EnsemblProtists" id="EKX37000">
    <property type="protein sequence ID" value="EKX37000"/>
    <property type="gene ID" value="GUITHDRAFT_116864"/>
</dbReference>
<dbReference type="RefSeq" id="XP_005823980.1">
    <property type="nucleotide sequence ID" value="XM_005823923.1"/>
</dbReference>
<dbReference type="HOGENOM" id="CLU_859059_0_0_1"/>
<dbReference type="AlphaFoldDB" id="L1IMH1"/>
<evidence type="ECO:0000259" key="1">
    <source>
        <dbReference type="Pfam" id="PF02214"/>
    </source>
</evidence>
<proteinExistence type="predicted"/>
<dbReference type="PaxDb" id="55529-EKX37000"/>
<dbReference type="OrthoDB" id="2414723at2759"/>